<gene>
    <name evidence="1" type="ORF">NFRAN_0781</name>
</gene>
<keyword evidence="2" id="KW-1185">Reference proteome</keyword>
<dbReference type="KEGG" id="nfn:NFRAN_0781"/>
<reference evidence="1 2" key="1">
    <citation type="submission" date="2019-02" db="EMBL/GenBank/DDBJ databases">
        <authorList>
            <person name="Lehtovirta-Morley E L."/>
        </authorList>
    </citation>
    <scope>NUCLEOTIDE SEQUENCE [LARGE SCALE GENOMIC DNA]</scope>
    <source>
        <strain evidence="1">NFRAN1</strain>
    </source>
</reference>
<protein>
    <submittedName>
        <fullName evidence="1">Uncharacterized protein</fullName>
    </submittedName>
</protein>
<dbReference type="Proteomes" id="UP000294299">
    <property type="component" value="Chromosome NFRAN"/>
</dbReference>
<proteinExistence type="predicted"/>
<name>A0A484I8Q2_9ARCH</name>
<evidence type="ECO:0000313" key="1">
    <source>
        <dbReference type="EMBL" id="VFJ13103.1"/>
    </source>
</evidence>
<dbReference type="EMBL" id="LR216287">
    <property type="protein sequence ID" value="VFJ13103.1"/>
    <property type="molecule type" value="Genomic_DNA"/>
</dbReference>
<organism evidence="1 2">
    <name type="scientific">Candidatus Nitrosocosmicus franklandianus</name>
    <dbReference type="NCBI Taxonomy" id="1798806"/>
    <lineage>
        <taxon>Archaea</taxon>
        <taxon>Nitrososphaerota</taxon>
        <taxon>Nitrososphaeria</taxon>
        <taxon>Nitrososphaerales</taxon>
        <taxon>Nitrososphaeraceae</taxon>
        <taxon>Candidatus Nitrosocosmicus</taxon>
    </lineage>
</organism>
<evidence type="ECO:0000313" key="2">
    <source>
        <dbReference type="Proteomes" id="UP000294299"/>
    </source>
</evidence>
<sequence length="62" mass="7462">MIPSSTEARRLYYLKQFEAVQSDCNNRTSRSNNLYNQICFNLLRKKQSMENVLIVEQKDNWM</sequence>
<accession>A0A484I8Q2</accession>
<dbReference type="AlphaFoldDB" id="A0A484I8Q2"/>